<dbReference type="EMBL" id="JAPTMU010000006">
    <property type="protein sequence ID" value="KAJ4941930.1"/>
    <property type="molecule type" value="Genomic_DNA"/>
</dbReference>
<dbReference type="Pfam" id="PF02852">
    <property type="entry name" value="Pyr_redox_dim"/>
    <property type="match status" value="1"/>
</dbReference>
<keyword evidence="4 9" id="KW-0274">FAD</keyword>
<sequence length="696" mass="75158">MAALCRCRHRWKRNNCLHVLTRNLTGKYDYDLVVIGGGSGGLACSKEAAQLGQKVAVLDYVEPTAKGTKWGLGGTCVNVGCIPKKLMHQAALLGTAVKDAQKYGWQISGPICHDWASMADAVQNHVRSLNWGHRVQLQDKKVKYLNLRGSLLDEHTVRGLTKAGKETLLTAKNIVIATGGRPKYPTDIPGAMEHGMTSDDIFWMKSSPGKTLVVGASYVALECAGFLTGIGLDATVMVRSIALRGFDQQMAGLVTDYMEAYGTKFVKECVPKRVDKLFSGALQVTWTDTLTGSEHKDTYDSVLWAVVREKQGQAGSRAPVELLKARGDRGQYHRCLLHPSFRPCLPPPFPCSFLASLGARSRSLSDFVSEDGRSPGQVCQQKHGRKHNISTLPVCMRTVDALVFLLSALYTSTWVAQSRVFIMLPSLVVWSYGDEGVGAGGEWSMPRHHRDSVSTASVTRPPGSVRSHTFGCPGGPMGTDAQLLITSCSAGRAPETKALGLDKLGVQLKKESGKIIVGADESTSVPNIFAFGDIGEGRPELTPTAVKAGKLLARRLAGHGTELMNYDNVATTVFTPLEYGCVGLSEEEAEERHGKDGIEVYHAFYKPLEFSVAERDASQCYLKVVCERGGDQKILGLHFTGPNAGEVTQGFALGLQCGATYSHLLQTVGIHPTCAEELTKVNITKRSGLDAMVSGC</sequence>
<keyword evidence="6 9" id="KW-0560">Oxidoreductase</keyword>
<proteinExistence type="inferred from homology"/>
<evidence type="ECO:0000256" key="1">
    <source>
        <dbReference type="ARBA" id="ARBA00001974"/>
    </source>
</evidence>
<dbReference type="PRINTS" id="PR00368">
    <property type="entry name" value="FADPNR"/>
</dbReference>
<dbReference type="AlphaFoldDB" id="A0AAD6FNL0"/>
<comment type="caution">
    <text evidence="13">The sequence shown here is derived from an EMBL/GenBank/DDBJ whole genome shotgun (WGS) entry which is preliminary data.</text>
</comment>
<evidence type="ECO:0000259" key="11">
    <source>
        <dbReference type="Pfam" id="PF02852"/>
    </source>
</evidence>
<dbReference type="Gene3D" id="3.30.390.30">
    <property type="match status" value="1"/>
</dbReference>
<keyword evidence="5" id="KW-0521">NADP</keyword>
<reference evidence="13" key="1">
    <citation type="submission" date="2022-11" db="EMBL/GenBank/DDBJ databases">
        <title>Chromosome-level genome of Pogonophryne albipinna.</title>
        <authorList>
            <person name="Jo E."/>
        </authorList>
    </citation>
    <scope>NUCLEOTIDE SEQUENCE</scope>
    <source>
        <strain evidence="13">SGF0006</strain>
        <tissue evidence="13">Muscle</tissue>
    </source>
</reference>
<feature type="region of interest" description="Disordered" evidence="10">
    <location>
        <begin position="443"/>
        <end position="472"/>
    </location>
</feature>
<dbReference type="GO" id="GO:0005739">
    <property type="term" value="C:mitochondrion"/>
    <property type="evidence" value="ECO:0007669"/>
    <property type="project" value="TreeGrafter"/>
</dbReference>
<keyword evidence="8 9" id="KW-0676">Redox-active center</keyword>
<dbReference type="GO" id="GO:0005829">
    <property type="term" value="C:cytosol"/>
    <property type="evidence" value="ECO:0007669"/>
    <property type="project" value="TreeGrafter"/>
</dbReference>
<dbReference type="FunFam" id="3.50.50.60:FF:000012">
    <property type="entry name" value="Thioredoxin reductase 1, cytoplasmic"/>
    <property type="match status" value="1"/>
</dbReference>
<dbReference type="InterPro" id="IPR012999">
    <property type="entry name" value="Pyr_OxRdtase_I_AS"/>
</dbReference>
<dbReference type="GO" id="GO:0045454">
    <property type="term" value="P:cell redox homeostasis"/>
    <property type="evidence" value="ECO:0007669"/>
    <property type="project" value="InterPro"/>
</dbReference>
<evidence type="ECO:0000256" key="10">
    <source>
        <dbReference type="SAM" id="MobiDB-lite"/>
    </source>
</evidence>
<keyword evidence="7" id="KW-1015">Disulfide bond</keyword>
<dbReference type="GO" id="GO:0050660">
    <property type="term" value="F:flavin adenine dinucleotide binding"/>
    <property type="evidence" value="ECO:0007669"/>
    <property type="project" value="InterPro"/>
</dbReference>
<dbReference type="SUPFAM" id="SSF55424">
    <property type="entry name" value="FAD/NAD-linked reductases, dimerisation (C-terminal) domain"/>
    <property type="match status" value="1"/>
</dbReference>
<dbReference type="Proteomes" id="UP001219934">
    <property type="component" value="Unassembled WGS sequence"/>
</dbReference>
<evidence type="ECO:0000256" key="9">
    <source>
        <dbReference type="RuleBase" id="RU003691"/>
    </source>
</evidence>
<evidence type="ECO:0000256" key="3">
    <source>
        <dbReference type="ARBA" id="ARBA00022630"/>
    </source>
</evidence>
<evidence type="ECO:0000256" key="7">
    <source>
        <dbReference type="ARBA" id="ARBA00023157"/>
    </source>
</evidence>
<dbReference type="InterPro" id="IPR016156">
    <property type="entry name" value="FAD/NAD-linked_Rdtase_dimer_sf"/>
</dbReference>
<dbReference type="PANTHER" id="PTHR42737">
    <property type="entry name" value="GLUTATHIONE REDUCTASE"/>
    <property type="match status" value="1"/>
</dbReference>
<organism evidence="13 14">
    <name type="scientific">Pogonophryne albipinna</name>
    <dbReference type="NCBI Taxonomy" id="1090488"/>
    <lineage>
        <taxon>Eukaryota</taxon>
        <taxon>Metazoa</taxon>
        <taxon>Chordata</taxon>
        <taxon>Craniata</taxon>
        <taxon>Vertebrata</taxon>
        <taxon>Euteleostomi</taxon>
        <taxon>Actinopterygii</taxon>
        <taxon>Neopterygii</taxon>
        <taxon>Teleostei</taxon>
        <taxon>Neoteleostei</taxon>
        <taxon>Acanthomorphata</taxon>
        <taxon>Eupercaria</taxon>
        <taxon>Perciformes</taxon>
        <taxon>Notothenioidei</taxon>
        <taxon>Pogonophryne</taxon>
    </lineage>
</organism>
<dbReference type="Pfam" id="PF07992">
    <property type="entry name" value="Pyr_redox_2"/>
    <property type="match status" value="2"/>
</dbReference>
<evidence type="ECO:0000256" key="5">
    <source>
        <dbReference type="ARBA" id="ARBA00022857"/>
    </source>
</evidence>
<accession>A0AAD6FNL0</accession>
<dbReference type="FunFam" id="3.50.50.60:FF:000200">
    <property type="entry name" value="Thioredoxin reductase 2, mitochondrial"/>
    <property type="match status" value="1"/>
</dbReference>
<dbReference type="SUPFAM" id="SSF51905">
    <property type="entry name" value="FAD/NAD(P)-binding domain"/>
    <property type="match status" value="2"/>
</dbReference>
<evidence type="ECO:0000313" key="14">
    <source>
        <dbReference type="Proteomes" id="UP001219934"/>
    </source>
</evidence>
<dbReference type="Gene3D" id="3.50.50.60">
    <property type="entry name" value="FAD/NAD(P)-binding domain"/>
    <property type="match status" value="3"/>
</dbReference>
<dbReference type="InterPro" id="IPR023753">
    <property type="entry name" value="FAD/NAD-binding_dom"/>
</dbReference>
<feature type="domain" description="FAD/NAD(P)-binding" evidence="12">
    <location>
        <begin position="489"/>
        <end position="549"/>
    </location>
</feature>
<keyword evidence="14" id="KW-1185">Reference proteome</keyword>
<dbReference type="PANTHER" id="PTHR42737:SF7">
    <property type="entry name" value="THIOREDOXIN-DISULFIDE REDUCTASE"/>
    <property type="match status" value="1"/>
</dbReference>
<dbReference type="GO" id="GO:0004362">
    <property type="term" value="F:glutathione-disulfide reductase (NADPH) activity"/>
    <property type="evidence" value="ECO:0007669"/>
    <property type="project" value="TreeGrafter"/>
</dbReference>
<evidence type="ECO:0000259" key="12">
    <source>
        <dbReference type="Pfam" id="PF07992"/>
    </source>
</evidence>
<dbReference type="FunFam" id="3.30.390.30:FF:000004">
    <property type="entry name" value="Thioredoxin reductase 1, cytoplasmic"/>
    <property type="match status" value="1"/>
</dbReference>
<dbReference type="InterPro" id="IPR046952">
    <property type="entry name" value="GSHR/TRXR-like"/>
</dbReference>
<comment type="cofactor">
    <cofactor evidence="1">
        <name>FAD</name>
        <dbReference type="ChEBI" id="CHEBI:57692"/>
    </cofactor>
</comment>
<evidence type="ECO:0000313" key="13">
    <source>
        <dbReference type="EMBL" id="KAJ4941930.1"/>
    </source>
</evidence>
<comment type="similarity">
    <text evidence="2 9">Belongs to the class-I pyridine nucleotide-disulfide oxidoreductase family.</text>
</comment>
<protein>
    <recommendedName>
        <fullName evidence="15">Thioredoxin-disulfide reductase</fullName>
    </recommendedName>
</protein>
<feature type="domain" description="Pyridine nucleotide-disulphide oxidoreductase dimerisation" evidence="11">
    <location>
        <begin position="569"/>
        <end position="680"/>
    </location>
</feature>
<dbReference type="GO" id="GO:0006749">
    <property type="term" value="P:glutathione metabolic process"/>
    <property type="evidence" value="ECO:0007669"/>
    <property type="project" value="TreeGrafter"/>
</dbReference>
<dbReference type="InterPro" id="IPR036188">
    <property type="entry name" value="FAD/NAD-bd_sf"/>
</dbReference>
<keyword evidence="3 9" id="KW-0285">Flavoprotein</keyword>
<dbReference type="InterPro" id="IPR004099">
    <property type="entry name" value="Pyr_nucl-diS_OxRdtase_dimer"/>
</dbReference>
<dbReference type="PRINTS" id="PR00411">
    <property type="entry name" value="PNDRDTASEI"/>
</dbReference>
<evidence type="ECO:0000256" key="2">
    <source>
        <dbReference type="ARBA" id="ARBA00007532"/>
    </source>
</evidence>
<evidence type="ECO:0000256" key="6">
    <source>
        <dbReference type="ARBA" id="ARBA00023002"/>
    </source>
</evidence>
<gene>
    <name evidence="13" type="ORF">JOQ06_011802</name>
</gene>
<feature type="domain" description="FAD/NAD(P)-binding" evidence="12">
    <location>
        <begin position="30"/>
        <end position="309"/>
    </location>
</feature>
<dbReference type="PROSITE" id="PS00076">
    <property type="entry name" value="PYRIDINE_REDOX_1"/>
    <property type="match status" value="1"/>
</dbReference>
<evidence type="ECO:0008006" key="15">
    <source>
        <dbReference type="Google" id="ProtNLM"/>
    </source>
</evidence>
<evidence type="ECO:0000256" key="4">
    <source>
        <dbReference type="ARBA" id="ARBA00022827"/>
    </source>
</evidence>
<name>A0AAD6FNL0_9TELE</name>
<dbReference type="GO" id="GO:0034599">
    <property type="term" value="P:cellular response to oxidative stress"/>
    <property type="evidence" value="ECO:0007669"/>
    <property type="project" value="TreeGrafter"/>
</dbReference>
<evidence type="ECO:0000256" key="8">
    <source>
        <dbReference type="ARBA" id="ARBA00023284"/>
    </source>
</evidence>